<evidence type="ECO:0000256" key="3">
    <source>
        <dbReference type="SAM" id="MobiDB-lite"/>
    </source>
</evidence>
<sequence>MTYYSSYDSPPPSSPASPSSAYIDSSPPSSPASNYFELDGFSCANDPYAGSAKATKSPRLYEKKRSRPLSPSPSPPDTKKPRISAQVEEIEREQVASTRSEGEIWSDAVARAIDEGHGHVDLENRSLTCVPSQAMLELNMLYVPSGAQELQMEKSYGRSKSFNRAKSVATEHWGFPRENLQLMLGWNSLTCLPQELFNLRKLTVLSLRFNNLSVLPPEIGQLSSLKVLNLSNNKLLFLPSELMQMNLEQLQIFPNPFLPLPRDTLSRARSFVRFKSRLRTQSEDHKPYSSIIPIFPGSVIPLFELSLRRLLSPISNLSDQSLLEEIYELPLSEGNDANGRRGTKRAFQQTLPPLVRDVLDVTNYGSVYVESTESPPGNSQSSSSLATGSQTFVEFEAYLKERLHSLTSYDAEYQRVTGKGICSSPRHGGHKFMFVVPAEECFTWEHTVAAVPNLGQVPIRWRGCQKGCLNFLSSQSREEPGPLVVAPATNGDEVDCVEDDIVQHVQLSSGFAFDGFGD</sequence>
<dbReference type="AlphaFoldDB" id="A0A9P8AD32"/>
<dbReference type="EMBL" id="CM032182">
    <property type="protein sequence ID" value="KAG7097167.1"/>
    <property type="molecule type" value="Genomic_DNA"/>
</dbReference>
<dbReference type="InterPro" id="IPR032675">
    <property type="entry name" value="LRR_dom_sf"/>
</dbReference>
<keyword evidence="2" id="KW-0677">Repeat</keyword>
<evidence type="ECO:0000256" key="1">
    <source>
        <dbReference type="ARBA" id="ARBA00022614"/>
    </source>
</evidence>
<gene>
    <name evidence="4" type="ORF">E1B28_004543</name>
</gene>
<name>A0A9P8AD32_9AGAR</name>
<dbReference type="PROSITE" id="PS51450">
    <property type="entry name" value="LRR"/>
    <property type="match status" value="1"/>
</dbReference>
<dbReference type="Gene3D" id="3.80.10.10">
    <property type="entry name" value="Ribonuclease Inhibitor"/>
    <property type="match status" value="1"/>
</dbReference>
<dbReference type="PANTHER" id="PTHR48051">
    <property type="match status" value="1"/>
</dbReference>
<keyword evidence="1" id="KW-0433">Leucine-rich repeat</keyword>
<dbReference type="InterPro" id="IPR050216">
    <property type="entry name" value="LRR_domain-containing"/>
</dbReference>
<dbReference type="SUPFAM" id="SSF52075">
    <property type="entry name" value="Outer arm dynein light chain 1"/>
    <property type="match status" value="1"/>
</dbReference>
<dbReference type="Proteomes" id="UP001049176">
    <property type="component" value="Chromosome 2"/>
</dbReference>
<dbReference type="Pfam" id="PF13855">
    <property type="entry name" value="LRR_8"/>
    <property type="match status" value="1"/>
</dbReference>
<organism evidence="4 5">
    <name type="scientific">Marasmius oreades</name>
    <name type="common">fairy-ring Marasmius</name>
    <dbReference type="NCBI Taxonomy" id="181124"/>
    <lineage>
        <taxon>Eukaryota</taxon>
        <taxon>Fungi</taxon>
        <taxon>Dikarya</taxon>
        <taxon>Basidiomycota</taxon>
        <taxon>Agaricomycotina</taxon>
        <taxon>Agaricomycetes</taxon>
        <taxon>Agaricomycetidae</taxon>
        <taxon>Agaricales</taxon>
        <taxon>Marasmiineae</taxon>
        <taxon>Marasmiaceae</taxon>
        <taxon>Marasmius</taxon>
    </lineage>
</organism>
<dbReference type="InterPro" id="IPR003591">
    <property type="entry name" value="Leu-rich_rpt_typical-subtyp"/>
</dbReference>
<feature type="compositionally biased region" description="Low complexity" evidence="3">
    <location>
        <begin position="16"/>
        <end position="33"/>
    </location>
</feature>
<accession>A0A9P8AD32</accession>
<proteinExistence type="predicted"/>
<feature type="region of interest" description="Disordered" evidence="3">
    <location>
        <begin position="1"/>
        <end position="85"/>
    </location>
</feature>
<evidence type="ECO:0000256" key="2">
    <source>
        <dbReference type="ARBA" id="ARBA00022737"/>
    </source>
</evidence>
<dbReference type="GeneID" id="66073619"/>
<protein>
    <submittedName>
        <fullName evidence="4">Uncharacterized protein</fullName>
    </submittedName>
</protein>
<dbReference type="SMART" id="SM00369">
    <property type="entry name" value="LRR_TYP"/>
    <property type="match status" value="2"/>
</dbReference>
<evidence type="ECO:0000313" key="4">
    <source>
        <dbReference type="EMBL" id="KAG7097167.1"/>
    </source>
</evidence>
<evidence type="ECO:0000313" key="5">
    <source>
        <dbReference type="Proteomes" id="UP001049176"/>
    </source>
</evidence>
<dbReference type="GO" id="GO:0005737">
    <property type="term" value="C:cytoplasm"/>
    <property type="evidence" value="ECO:0007669"/>
    <property type="project" value="TreeGrafter"/>
</dbReference>
<comment type="caution">
    <text evidence="4">The sequence shown here is derived from an EMBL/GenBank/DDBJ whole genome shotgun (WGS) entry which is preliminary data.</text>
</comment>
<keyword evidence="5" id="KW-1185">Reference proteome</keyword>
<dbReference type="InterPro" id="IPR001611">
    <property type="entry name" value="Leu-rich_rpt"/>
</dbReference>
<reference evidence="4" key="1">
    <citation type="journal article" date="2021" name="Genome Biol. Evol.">
        <title>The assembled and annotated genome of the fairy-ring fungus Marasmius oreades.</title>
        <authorList>
            <person name="Hiltunen M."/>
            <person name="Ament-Velasquez S.L."/>
            <person name="Johannesson H."/>
        </authorList>
    </citation>
    <scope>NUCLEOTIDE SEQUENCE</scope>
    <source>
        <strain evidence="4">03SP1</strain>
    </source>
</reference>
<dbReference type="OrthoDB" id="660555at2759"/>
<dbReference type="PANTHER" id="PTHR48051:SF1">
    <property type="entry name" value="RAS SUPPRESSOR PROTEIN 1"/>
    <property type="match status" value="1"/>
</dbReference>
<dbReference type="RefSeq" id="XP_043013637.1">
    <property type="nucleotide sequence ID" value="XM_043149035.1"/>
</dbReference>
<dbReference type="KEGG" id="more:E1B28_004543"/>